<organism evidence="2 3">
    <name type="scientific">Marinobacter zhejiangensis</name>
    <dbReference type="NCBI Taxonomy" id="488535"/>
    <lineage>
        <taxon>Bacteria</taxon>
        <taxon>Pseudomonadati</taxon>
        <taxon>Pseudomonadota</taxon>
        <taxon>Gammaproteobacteria</taxon>
        <taxon>Pseudomonadales</taxon>
        <taxon>Marinobacteraceae</taxon>
        <taxon>Marinobacter</taxon>
    </lineage>
</organism>
<gene>
    <name evidence="2" type="ORF">SAMN04487963_3452</name>
</gene>
<accession>A0A1I4T2L0</accession>
<keyword evidence="1" id="KW-0472">Membrane</keyword>
<keyword evidence="1" id="KW-1133">Transmembrane helix</keyword>
<dbReference type="AlphaFoldDB" id="A0A1I4T2L0"/>
<dbReference type="EMBL" id="FOUE01000006">
    <property type="protein sequence ID" value="SFM70810.1"/>
    <property type="molecule type" value="Genomic_DNA"/>
</dbReference>
<name>A0A1I4T2L0_9GAMM</name>
<proteinExistence type="predicted"/>
<dbReference type="Proteomes" id="UP000198519">
    <property type="component" value="Unassembled WGS sequence"/>
</dbReference>
<keyword evidence="1" id="KW-0812">Transmembrane</keyword>
<evidence type="ECO:0000313" key="3">
    <source>
        <dbReference type="Proteomes" id="UP000198519"/>
    </source>
</evidence>
<keyword evidence="3" id="KW-1185">Reference proteome</keyword>
<dbReference type="OrthoDB" id="6184930at2"/>
<dbReference type="RefSeq" id="WP_092026036.1">
    <property type="nucleotide sequence ID" value="NZ_FOUE01000006.1"/>
</dbReference>
<feature type="transmembrane region" description="Helical" evidence="1">
    <location>
        <begin position="6"/>
        <end position="24"/>
    </location>
</feature>
<reference evidence="3" key="1">
    <citation type="submission" date="2016-10" db="EMBL/GenBank/DDBJ databases">
        <authorList>
            <person name="Varghese N."/>
            <person name="Submissions S."/>
        </authorList>
    </citation>
    <scope>NUCLEOTIDE SEQUENCE [LARGE SCALE GENOMIC DNA]</scope>
    <source>
        <strain evidence="3">CGMCC 1.7061</strain>
    </source>
</reference>
<evidence type="ECO:0000256" key="1">
    <source>
        <dbReference type="SAM" id="Phobius"/>
    </source>
</evidence>
<protein>
    <submittedName>
        <fullName evidence="2">Uncharacterized protein</fullName>
    </submittedName>
</protein>
<sequence>MSTQNILIVAVALVVVITAVYKVLPYRLASGKKPFFTLLPKYRKPIDTSLDVDQLDKKLAQYGFKKTKSDGNFNYYTRGSLLGDFSVNLIKVKLRMSKPQNRQAELTLEASWVVAFDTGDFWLFISELGQKLENA</sequence>
<evidence type="ECO:0000313" key="2">
    <source>
        <dbReference type="EMBL" id="SFM70810.1"/>
    </source>
</evidence>